<accession>A0A8S5UYI2</accession>
<name>A0A8S5UYI2_9CAUD</name>
<evidence type="ECO:0000313" key="1">
    <source>
        <dbReference type="EMBL" id="DAF99442.1"/>
    </source>
</evidence>
<proteinExistence type="predicted"/>
<dbReference type="EMBL" id="BK016165">
    <property type="protein sequence ID" value="DAF99442.1"/>
    <property type="molecule type" value="Genomic_DNA"/>
</dbReference>
<reference evidence="1" key="1">
    <citation type="journal article" date="2021" name="Proc. Natl. Acad. Sci. U.S.A.">
        <title>A Catalog of Tens of Thousands of Viruses from Human Metagenomes Reveals Hidden Associations with Chronic Diseases.</title>
        <authorList>
            <person name="Tisza M.J."/>
            <person name="Buck C.B."/>
        </authorList>
    </citation>
    <scope>NUCLEOTIDE SEQUENCE</scope>
    <source>
        <strain evidence="1">CtjKY6</strain>
    </source>
</reference>
<organism evidence="1">
    <name type="scientific">Siphoviridae sp. ctjKY6</name>
    <dbReference type="NCBI Taxonomy" id="2825631"/>
    <lineage>
        <taxon>Viruses</taxon>
        <taxon>Duplodnaviria</taxon>
        <taxon>Heunggongvirae</taxon>
        <taxon>Uroviricota</taxon>
        <taxon>Caudoviricetes</taxon>
    </lineage>
</organism>
<sequence length="96" mass="11368">MIKKWNTARWIRKYCYDNEALHVEDCFELAVRLGKAGIGPVFEWDADNPFSSHPWNGQGNGSHRFIDVLFNIIGPSWLYTPNTDIHRWWRRYKAGE</sequence>
<protein>
    <submittedName>
        <fullName evidence="1">Uncharacterized protein</fullName>
    </submittedName>
</protein>